<feature type="chain" id="PRO_5042053464" description="Transcriptional regulator SLK2" evidence="2">
    <location>
        <begin position="19"/>
        <end position="748"/>
    </location>
</feature>
<evidence type="ECO:0000256" key="2">
    <source>
        <dbReference type="SAM" id="SignalP"/>
    </source>
</evidence>
<comment type="caution">
    <text evidence="3">The sequence shown here is derived from an EMBL/GenBank/DDBJ whole genome shotgun (WGS) entry which is preliminary data.</text>
</comment>
<organism evidence="3 4">
    <name type="scientific">Nepenthes gracilis</name>
    <name type="common">Slender pitcher plant</name>
    <dbReference type="NCBI Taxonomy" id="150966"/>
    <lineage>
        <taxon>Eukaryota</taxon>
        <taxon>Viridiplantae</taxon>
        <taxon>Streptophyta</taxon>
        <taxon>Embryophyta</taxon>
        <taxon>Tracheophyta</taxon>
        <taxon>Spermatophyta</taxon>
        <taxon>Magnoliopsida</taxon>
        <taxon>eudicotyledons</taxon>
        <taxon>Gunneridae</taxon>
        <taxon>Pentapetalae</taxon>
        <taxon>Caryophyllales</taxon>
        <taxon>Nepenthaceae</taxon>
        <taxon>Nepenthes</taxon>
    </lineage>
</organism>
<dbReference type="PANTHER" id="PTHR10378">
    <property type="entry name" value="LIM DOMAIN-BINDING PROTEIN"/>
    <property type="match status" value="1"/>
</dbReference>
<feature type="signal peptide" evidence="2">
    <location>
        <begin position="1"/>
        <end position="18"/>
    </location>
</feature>
<sequence>MWLKLYTLLSVFPSRAWWFRTVYENCAIVNCITSLEAVIERMAEELMRSPGYEIMFQNAVASYLDSYSGNLSHAISHASQLNAPLNLRHMDLAFLSNLTNSGTSFEESLLTTDANSTLFSGSYLRSSAINNRDSYLNLPSSPLSSSSSSLQISQSSTVDCFPLLQKTSQVGKSFLQRCDRHQEQLGSSISTSWPISQAGQVSVPSRTMLDGSIHMHKKPRFDIGHEDFLLQNMIQDLLQKMKMQSNDSKLFPMVPQNMSQNQREKQTFLAVPQSQKIHSEAFLPQQPIRPQQKHPTQSQDPAVLALNSGICARRLMHYIYHLRHRPPDNNIAYWRKFVAEYYASCAKKRWCLSKYDISGHHARGIFSQAALCNICGTKFGRGFEASFEVLPRLCKINFDSGVIDELLYLDCPQERILPLGFFMLQYGKAIQESVYKHVRVVHEGQLHITFTQELKIVSWEFCGQRYEELVPYRLLASQVNQLIDAAQKYKNSSQGNRHGEFSTQDLLSDCNRFVSASCQLSRNLELQLVSDVGLSKQYVRCLQISEIVNCMKDLMSYSHTNNISPIESLKRYAVESTLAKERSRRQSPIPFLDSNKSILIYPNRPISSENQSLLPSIQNYYPKLPINESMEKLEPAHSVNSTSNYGSSLLAYKGARKGKVKVSRRANESEPGGSRARGGHAASWGKGLESIREKGVGSEPGKSSLRTLPDFNLVKSEQEDHLSFPAFSQVFVKNEAFDSDQVNIFPSW</sequence>
<proteinExistence type="predicted"/>
<evidence type="ECO:0000313" key="3">
    <source>
        <dbReference type="EMBL" id="GMH28878.1"/>
    </source>
</evidence>
<dbReference type="InterPro" id="IPR029005">
    <property type="entry name" value="LIM-bd/SEUSS"/>
</dbReference>
<name>A0AAD3TFA8_NEPGR</name>
<dbReference type="EMBL" id="BSYO01000035">
    <property type="protein sequence ID" value="GMH28878.1"/>
    <property type="molecule type" value="Genomic_DNA"/>
</dbReference>
<evidence type="ECO:0008006" key="5">
    <source>
        <dbReference type="Google" id="ProtNLM"/>
    </source>
</evidence>
<evidence type="ECO:0000256" key="1">
    <source>
        <dbReference type="SAM" id="MobiDB-lite"/>
    </source>
</evidence>
<reference evidence="3" key="1">
    <citation type="submission" date="2023-05" db="EMBL/GenBank/DDBJ databases">
        <title>Nepenthes gracilis genome sequencing.</title>
        <authorList>
            <person name="Fukushima K."/>
        </authorList>
    </citation>
    <scope>NUCLEOTIDE SEQUENCE</scope>
    <source>
        <strain evidence="3">SING2019-196</strain>
    </source>
</reference>
<dbReference type="Proteomes" id="UP001279734">
    <property type="component" value="Unassembled WGS sequence"/>
</dbReference>
<protein>
    <recommendedName>
        <fullName evidence="5">Transcriptional regulator SLK2</fullName>
    </recommendedName>
</protein>
<gene>
    <name evidence="3" type="ORF">Nepgr_030721</name>
</gene>
<feature type="region of interest" description="Disordered" evidence="1">
    <location>
        <begin position="660"/>
        <end position="703"/>
    </location>
</feature>
<evidence type="ECO:0000313" key="4">
    <source>
        <dbReference type="Proteomes" id="UP001279734"/>
    </source>
</evidence>
<dbReference type="Pfam" id="PF01803">
    <property type="entry name" value="LIM_bind"/>
    <property type="match status" value="1"/>
</dbReference>
<keyword evidence="2" id="KW-0732">Signal</keyword>
<dbReference type="AlphaFoldDB" id="A0AAD3TFA8"/>
<accession>A0AAD3TFA8</accession>
<keyword evidence="4" id="KW-1185">Reference proteome</keyword>